<keyword evidence="9 11" id="KW-0320">Glycogen biosynthesis</keyword>
<evidence type="ECO:0000256" key="2">
    <source>
        <dbReference type="ARBA" id="ARBA00002764"/>
    </source>
</evidence>
<evidence type="ECO:0000256" key="9">
    <source>
        <dbReference type="ARBA" id="ARBA00023056"/>
    </source>
</evidence>
<dbReference type="PANTHER" id="PTHR45825">
    <property type="entry name" value="GRANULE-BOUND STARCH SYNTHASE 1, CHLOROPLASTIC/AMYLOPLASTIC"/>
    <property type="match status" value="1"/>
</dbReference>
<dbReference type="GO" id="GO:0004373">
    <property type="term" value="F:alpha-1,4-glucan glucosyltransferase (UDP-glucose donor) activity"/>
    <property type="evidence" value="ECO:0007669"/>
    <property type="project" value="InterPro"/>
</dbReference>
<gene>
    <name evidence="11" type="primary">glgA</name>
    <name evidence="14" type="ORF">SAMN04488038_10453</name>
</gene>
<sequence>MPMKILHAASECVPLVKTGGLADVVGALPLAQRAQGDDARVILPAYRGLAAKCRELHTLATVAIRGRTLQLLRGRLDSGLPLYLVQCAALYEREGDPYRDAQGREFSDNAERFACFSEMVARLATGLDPEFTPQLAHLHDWQAGLAAAWLHEQLQRPRLLYTIHNLAYQGLFPRAQYEALQLPWRWWTPQGLEFWGQWSFAKAGLVYADALSTVSPSYAQEILGAEFGCGLEGVLQWRRGVLHGIVNGIDTQVWDPGTDPLLAQRYSLASVAAGKRANKRALQAQLGLAGNDAPLLVFIGRLTEQKGADLILAAGAALLASGAQLALLGAGDAALQDALRAWAARAPAGQVAVRIGYDETLAHQLYAGGDLLLMPSRFEPCGLNQLYAQRYGTVPVVRATGGLIDTVVDTTAETLQSQRAGGVQFRDADGAGLSYGVQRGLQLLREADTAQALRRLLMSRDCSWAASARQYRALYASL</sequence>
<evidence type="ECO:0000313" key="15">
    <source>
        <dbReference type="Proteomes" id="UP000199233"/>
    </source>
</evidence>
<dbReference type="InterPro" id="IPR001296">
    <property type="entry name" value="Glyco_trans_1"/>
</dbReference>
<dbReference type="EC" id="2.4.1.21" evidence="5 11"/>
<protein>
    <recommendedName>
        <fullName evidence="6 11">Glycogen synthase</fullName>
        <ecNumber evidence="5 11">2.4.1.21</ecNumber>
    </recommendedName>
    <alternativeName>
        <fullName evidence="10 11">Starch [bacterial glycogen] synthase</fullName>
    </alternativeName>
</protein>
<dbReference type="AlphaFoldDB" id="A0A1H9DIG5"/>
<keyword evidence="15" id="KW-1185">Reference proteome</keyword>
<dbReference type="CDD" id="cd03791">
    <property type="entry name" value="GT5_Glycogen_synthase_DULL1-like"/>
    <property type="match status" value="1"/>
</dbReference>
<evidence type="ECO:0000256" key="5">
    <source>
        <dbReference type="ARBA" id="ARBA00012588"/>
    </source>
</evidence>
<dbReference type="SUPFAM" id="SSF53756">
    <property type="entry name" value="UDP-Glycosyltransferase/glycogen phosphorylase"/>
    <property type="match status" value="1"/>
</dbReference>
<proteinExistence type="inferred from homology"/>
<evidence type="ECO:0000259" key="12">
    <source>
        <dbReference type="Pfam" id="PF00534"/>
    </source>
</evidence>
<dbReference type="PANTHER" id="PTHR45825:SF11">
    <property type="entry name" value="ALPHA AMYLASE DOMAIN-CONTAINING PROTEIN"/>
    <property type="match status" value="1"/>
</dbReference>
<dbReference type="GO" id="GO:0009011">
    <property type="term" value="F:alpha-1,4-glucan glucosyltransferase (ADP-glucose donor) activity"/>
    <property type="evidence" value="ECO:0007669"/>
    <property type="project" value="UniProtKB-UniRule"/>
</dbReference>
<dbReference type="InterPro" id="IPR011835">
    <property type="entry name" value="GS/SS"/>
</dbReference>
<keyword evidence="7 11" id="KW-0328">Glycosyltransferase</keyword>
<dbReference type="Pfam" id="PF08323">
    <property type="entry name" value="Glyco_transf_5"/>
    <property type="match status" value="1"/>
</dbReference>
<evidence type="ECO:0000256" key="11">
    <source>
        <dbReference type="HAMAP-Rule" id="MF_00484"/>
    </source>
</evidence>
<dbReference type="NCBIfam" id="NF001899">
    <property type="entry name" value="PRK00654.1-2"/>
    <property type="match status" value="1"/>
</dbReference>
<comment type="catalytic activity">
    <reaction evidence="1 11">
        <text>[(1-&gt;4)-alpha-D-glucosyl](n) + ADP-alpha-D-glucose = [(1-&gt;4)-alpha-D-glucosyl](n+1) + ADP + H(+)</text>
        <dbReference type="Rhea" id="RHEA:18189"/>
        <dbReference type="Rhea" id="RHEA-COMP:9584"/>
        <dbReference type="Rhea" id="RHEA-COMP:9587"/>
        <dbReference type="ChEBI" id="CHEBI:15378"/>
        <dbReference type="ChEBI" id="CHEBI:15444"/>
        <dbReference type="ChEBI" id="CHEBI:57498"/>
        <dbReference type="ChEBI" id="CHEBI:456216"/>
        <dbReference type="EC" id="2.4.1.21"/>
    </reaction>
</comment>
<reference evidence="14 15" key="1">
    <citation type="submission" date="2016-10" db="EMBL/GenBank/DDBJ databases">
        <authorList>
            <person name="de Groot N.N."/>
        </authorList>
    </citation>
    <scope>NUCLEOTIDE SEQUENCE [LARGE SCALE GENOMIC DNA]</scope>
    <source>
        <strain evidence="14 15">DSM 25927</strain>
    </source>
</reference>
<accession>A0A1H9DIG5</accession>
<dbReference type="GO" id="GO:0005978">
    <property type="term" value="P:glycogen biosynthetic process"/>
    <property type="evidence" value="ECO:0007669"/>
    <property type="project" value="UniProtKB-UniRule"/>
</dbReference>
<evidence type="ECO:0000313" key="14">
    <source>
        <dbReference type="EMBL" id="SEQ13302.1"/>
    </source>
</evidence>
<dbReference type="UniPathway" id="UPA00164"/>
<dbReference type="Proteomes" id="UP000199233">
    <property type="component" value="Unassembled WGS sequence"/>
</dbReference>
<keyword evidence="8 11" id="KW-0808">Transferase</keyword>
<evidence type="ECO:0000256" key="7">
    <source>
        <dbReference type="ARBA" id="ARBA00022676"/>
    </source>
</evidence>
<comment type="pathway">
    <text evidence="3 11">Glycan biosynthesis; glycogen biosynthesis.</text>
</comment>
<dbReference type="HAMAP" id="MF_00484">
    <property type="entry name" value="Glycogen_synth"/>
    <property type="match status" value="1"/>
</dbReference>
<dbReference type="Gene3D" id="3.40.50.2000">
    <property type="entry name" value="Glycogen Phosphorylase B"/>
    <property type="match status" value="2"/>
</dbReference>
<evidence type="ECO:0000256" key="8">
    <source>
        <dbReference type="ARBA" id="ARBA00022679"/>
    </source>
</evidence>
<feature type="domain" description="Starch synthase catalytic" evidence="13">
    <location>
        <begin position="4"/>
        <end position="236"/>
    </location>
</feature>
<evidence type="ECO:0000256" key="4">
    <source>
        <dbReference type="ARBA" id="ARBA00010281"/>
    </source>
</evidence>
<evidence type="ECO:0000256" key="10">
    <source>
        <dbReference type="ARBA" id="ARBA00031722"/>
    </source>
</evidence>
<comment type="similarity">
    <text evidence="4 11">Belongs to the glycosyltransferase 1 family. Bacterial/plant glycogen synthase subfamily.</text>
</comment>
<feature type="domain" description="Glycosyl transferase family 1" evidence="12">
    <location>
        <begin position="291"/>
        <end position="410"/>
    </location>
</feature>
<evidence type="ECO:0000256" key="1">
    <source>
        <dbReference type="ARBA" id="ARBA00001478"/>
    </source>
</evidence>
<organism evidence="14 15">
    <name type="scientific">Solimonas aquatica</name>
    <dbReference type="NCBI Taxonomy" id="489703"/>
    <lineage>
        <taxon>Bacteria</taxon>
        <taxon>Pseudomonadati</taxon>
        <taxon>Pseudomonadota</taxon>
        <taxon>Gammaproteobacteria</taxon>
        <taxon>Nevskiales</taxon>
        <taxon>Nevskiaceae</taxon>
        <taxon>Solimonas</taxon>
    </lineage>
</organism>
<dbReference type="STRING" id="489703.SAMN04488038_10453"/>
<dbReference type="Pfam" id="PF00534">
    <property type="entry name" value="Glycos_transf_1"/>
    <property type="match status" value="1"/>
</dbReference>
<comment type="function">
    <text evidence="2 11">Synthesizes alpha-1,4-glucan chains using ADP-glucose.</text>
</comment>
<dbReference type="EMBL" id="FOFS01000004">
    <property type="protein sequence ID" value="SEQ13302.1"/>
    <property type="molecule type" value="Genomic_DNA"/>
</dbReference>
<evidence type="ECO:0000256" key="6">
    <source>
        <dbReference type="ARBA" id="ARBA00019935"/>
    </source>
</evidence>
<evidence type="ECO:0000256" key="3">
    <source>
        <dbReference type="ARBA" id="ARBA00004964"/>
    </source>
</evidence>
<name>A0A1H9DIG5_9GAMM</name>
<evidence type="ECO:0000259" key="13">
    <source>
        <dbReference type="Pfam" id="PF08323"/>
    </source>
</evidence>
<feature type="binding site" evidence="11">
    <location>
        <position position="17"/>
    </location>
    <ligand>
        <name>ADP-alpha-D-glucose</name>
        <dbReference type="ChEBI" id="CHEBI:57498"/>
    </ligand>
</feature>
<dbReference type="NCBIfam" id="TIGR02095">
    <property type="entry name" value="glgA"/>
    <property type="match status" value="1"/>
</dbReference>
<dbReference type="RefSeq" id="WP_218140102.1">
    <property type="nucleotide sequence ID" value="NZ_FOFS01000004.1"/>
</dbReference>
<dbReference type="InterPro" id="IPR013534">
    <property type="entry name" value="Starch_synth_cat_dom"/>
</dbReference>